<proteinExistence type="predicted"/>
<reference evidence="6 7" key="1">
    <citation type="submission" date="2018-05" db="EMBL/GenBank/DDBJ databases">
        <title>Genomic analysis of Gracilibacillus dipsosauri DD1 reveals novel features of a salt-tolerant amylase.</title>
        <authorList>
            <person name="Deutch C.E."/>
            <person name="Yang S."/>
        </authorList>
    </citation>
    <scope>NUCLEOTIDE SEQUENCE [LARGE SCALE GENOMIC DNA]</scope>
    <source>
        <strain evidence="6 7">DD1</strain>
    </source>
</reference>
<dbReference type="RefSeq" id="WP_109983797.1">
    <property type="nucleotide sequence ID" value="NZ_QGTD01000005.1"/>
</dbReference>
<dbReference type="Gene3D" id="3.40.190.10">
    <property type="entry name" value="Periplasmic binding protein-like II"/>
    <property type="match status" value="2"/>
</dbReference>
<keyword evidence="3" id="KW-0472">Membrane</keyword>
<keyword evidence="4" id="KW-0564">Palmitate</keyword>
<evidence type="ECO:0000256" key="3">
    <source>
        <dbReference type="ARBA" id="ARBA00023136"/>
    </source>
</evidence>
<keyword evidence="1" id="KW-1003">Cell membrane</keyword>
<evidence type="ECO:0000313" key="6">
    <source>
        <dbReference type="EMBL" id="PWU69583.1"/>
    </source>
</evidence>
<evidence type="ECO:0000256" key="1">
    <source>
        <dbReference type="ARBA" id="ARBA00022475"/>
    </source>
</evidence>
<evidence type="ECO:0000256" key="2">
    <source>
        <dbReference type="ARBA" id="ARBA00022729"/>
    </source>
</evidence>
<dbReference type="Pfam" id="PF01547">
    <property type="entry name" value="SBP_bac_1"/>
    <property type="match status" value="1"/>
</dbReference>
<gene>
    <name evidence="6" type="ORF">DLJ74_06335</name>
</gene>
<evidence type="ECO:0000256" key="5">
    <source>
        <dbReference type="ARBA" id="ARBA00023288"/>
    </source>
</evidence>
<evidence type="ECO:0000256" key="4">
    <source>
        <dbReference type="ARBA" id="ARBA00023139"/>
    </source>
</evidence>
<dbReference type="EMBL" id="QGTD01000005">
    <property type="protein sequence ID" value="PWU69583.1"/>
    <property type="molecule type" value="Genomic_DNA"/>
</dbReference>
<keyword evidence="7" id="KW-1185">Reference proteome</keyword>
<organism evidence="6 7">
    <name type="scientific">Gracilibacillus dipsosauri</name>
    <dbReference type="NCBI Taxonomy" id="178340"/>
    <lineage>
        <taxon>Bacteria</taxon>
        <taxon>Bacillati</taxon>
        <taxon>Bacillota</taxon>
        <taxon>Bacilli</taxon>
        <taxon>Bacillales</taxon>
        <taxon>Bacillaceae</taxon>
        <taxon>Gracilibacillus</taxon>
    </lineage>
</organism>
<dbReference type="Proteomes" id="UP000245624">
    <property type="component" value="Unassembled WGS sequence"/>
</dbReference>
<dbReference type="PANTHER" id="PTHR43649">
    <property type="entry name" value="ARABINOSE-BINDING PROTEIN-RELATED"/>
    <property type="match status" value="1"/>
</dbReference>
<keyword evidence="2" id="KW-0732">Signal</keyword>
<dbReference type="PANTHER" id="PTHR43649:SF33">
    <property type="entry name" value="POLYGALACTURONAN_RHAMNOGALACTURONAN-BINDING PROTEIN YTCQ"/>
    <property type="match status" value="1"/>
</dbReference>
<keyword evidence="5" id="KW-0449">Lipoprotein</keyword>
<dbReference type="InterPro" id="IPR050490">
    <property type="entry name" value="Bact_solute-bd_prot1"/>
</dbReference>
<dbReference type="AlphaFoldDB" id="A0A317L229"/>
<dbReference type="SUPFAM" id="SSF53850">
    <property type="entry name" value="Periplasmic binding protein-like II"/>
    <property type="match status" value="1"/>
</dbReference>
<dbReference type="PROSITE" id="PS51257">
    <property type="entry name" value="PROKAR_LIPOPROTEIN"/>
    <property type="match status" value="1"/>
</dbReference>
<name>A0A317L229_9BACI</name>
<dbReference type="OrthoDB" id="9787283at2"/>
<accession>A0A317L229</accession>
<sequence>MKRQHLLFAFVMSVFIMSGCSDSGQEETSSDLNKDIFNEEGYPIVDEKIELIMMGPSTPHQTVPWDELKVFQVLKEKTNIGFHFNNPSAESMEEKLNLAFASDDLPDVLLGMGLTIEQEADYGAEGQLIPLEKLIEEHGPNLQKMLEEKPEVRKSITAADGHIYSLPFVDSELGFLSYQKLWINQTWLDKLGLEMPETIDDLYSVLKAFKEEDPNGNGKADEIPMASSKDVNVHNVIQAAFGFTGHLDVTTGDVRFAPMEEEYRDYLTFMNKLFEEGLYDSESFTQDKQHVNAKGANEQLGVFYDGGPFLTVGIEQNEDYVALSPLTSEVSNKKIAPRTSLVQPGVFAITNVNEHPEATIRWVDYLYSDEGAILYNYGIEGEDFEYIDDKQGIRYLTPEGMERNEFISKIKPLGVAEPRTHDHIQELQLYKQEETDPQDAHIMQQTLENIKPFAEPMFPHVHFTEDEIKTLNTFRTDIEDYVEQMEAQFITGGASIENDWNEYLDTLEDMGMEQYIQIHSDAYDRWKAVE</sequence>
<evidence type="ECO:0000313" key="7">
    <source>
        <dbReference type="Proteomes" id="UP000245624"/>
    </source>
</evidence>
<comment type="caution">
    <text evidence="6">The sequence shown here is derived from an EMBL/GenBank/DDBJ whole genome shotgun (WGS) entry which is preliminary data.</text>
</comment>
<dbReference type="InterPro" id="IPR006059">
    <property type="entry name" value="SBP"/>
</dbReference>
<protein>
    <submittedName>
        <fullName evidence="6">ABC transporter substrate-binding protein</fullName>
    </submittedName>
</protein>